<evidence type="ECO:0000313" key="2">
    <source>
        <dbReference type="EMBL" id="XCH11799.1"/>
    </source>
</evidence>
<organism evidence="2">
    <name type="scientific">Arthrobacter sp. K5</name>
    <dbReference type="NCBI Taxonomy" id="2839623"/>
    <lineage>
        <taxon>Bacteria</taxon>
        <taxon>Bacillati</taxon>
        <taxon>Actinomycetota</taxon>
        <taxon>Actinomycetes</taxon>
        <taxon>Micrococcales</taxon>
        <taxon>Micrococcaceae</taxon>
        <taxon>Arthrobacter</taxon>
    </lineage>
</organism>
<dbReference type="RefSeq" id="WP_353712052.1">
    <property type="nucleotide sequence ID" value="NZ_CP159279.1"/>
</dbReference>
<dbReference type="Gene3D" id="3.40.430.10">
    <property type="entry name" value="Dihydrofolate Reductase, subunit A"/>
    <property type="match status" value="1"/>
</dbReference>
<gene>
    <name evidence="2" type="ORF">ABRP34_01935</name>
</gene>
<dbReference type="AlphaFoldDB" id="A0AAU8ES65"/>
<dbReference type="PANTHER" id="PTHR38011">
    <property type="entry name" value="DIHYDROFOLATE REDUCTASE FAMILY PROTEIN (AFU_ORTHOLOGUE AFUA_8G06820)"/>
    <property type="match status" value="1"/>
</dbReference>
<proteinExistence type="predicted"/>
<evidence type="ECO:0000259" key="1">
    <source>
        <dbReference type="Pfam" id="PF01872"/>
    </source>
</evidence>
<dbReference type="EMBL" id="CP159279">
    <property type="protein sequence ID" value="XCH11799.1"/>
    <property type="molecule type" value="Genomic_DNA"/>
</dbReference>
<feature type="domain" description="Bacterial bifunctional deaminase-reductase C-terminal" evidence="1">
    <location>
        <begin position="13"/>
        <end position="193"/>
    </location>
</feature>
<dbReference type="InterPro" id="IPR050765">
    <property type="entry name" value="Riboflavin_Biosynth_HTPR"/>
</dbReference>
<dbReference type="GO" id="GO:0008703">
    <property type="term" value="F:5-amino-6-(5-phosphoribosylamino)uracil reductase activity"/>
    <property type="evidence" value="ECO:0007669"/>
    <property type="project" value="InterPro"/>
</dbReference>
<dbReference type="PANTHER" id="PTHR38011:SF2">
    <property type="entry name" value="BIFUNCTIONAL DEAMINASE-REDUCTASE DOMAIN PROTEIN"/>
    <property type="match status" value="1"/>
</dbReference>
<protein>
    <submittedName>
        <fullName evidence="2">Dihydrofolate reductase family protein</fullName>
    </submittedName>
</protein>
<sequence length="210" mass="22515">MGEATAETSSADLMVDLIISLDGYASAEGWPGWWGLEGPEYLGWLEQEGEKGYTFLLGANTYRVMSSMSGEAAAEGSGFSKDEGAALTGLEAVPKVVFSSTLQAPLTWPNSELVTGDAVEAVRELKRTGTRPLSTLGSLSLCRSLLAAGLVDRFRLVVFPVITGRTGRERIYDGYPDVALEMVDSRTFDGRLQLLEYVPTVLNGPPGSQI</sequence>
<dbReference type="GO" id="GO:0009231">
    <property type="term" value="P:riboflavin biosynthetic process"/>
    <property type="evidence" value="ECO:0007669"/>
    <property type="project" value="InterPro"/>
</dbReference>
<dbReference type="Pfam" id="PF01872">
    <property type="entry name" value="RibD_C"/>
    <property type="match status" value="1"/>
</dbReference>
<dbReference type="InterPro" id="IPR002734">
    <property type="entry name" value="RibDG_C"/>
</dbReference>
<dbReference type="SUPFAM" id="SSF53597">
    <property type="entry name" value="Dihydrofolate reductase-like"/>
    <property type="match status" value="1"/>
</dbReference>
<reference evidence="2" key="1">
    <citation type="submission" date="2024-06" db="EMBL/GenBank/DDBJ databases">
        <title>Biodegradation of dimethachlon by Arthrobacter sp. K5: mechanistic insights and ecological implications.</title>
        <authorList>
            <person name="Hu S."/>
            <person name="Lu P."/>
        </authorList>
    </citation>
    <scope>NUCLEOTIDE SEQUENCE</scope>
    <source>
        <strain evidence="2">K5</strain>
    </source>
</reference>
<accession>A0AAU8ES65</accession>
<dbReference type="InterPro" id="IPR024072">
    <property type="entry name" value="DHFR-like_dom_sf"/>
</dbReference>
<name>A0AAU8ES65_9MICC</name>